<keyword evidence="2" id="KW-1185">Reference proteome</keyword>
<dbReference type="Proteomes" id="UP000291101">
    <property type="component" value="Unassembled WGS sequence"/>
</dbReference>
<dbReference type="RefSeq" id="WP_129428272.1">
    <property type="nucleotide sequence ID" value="NZ_SDWV01000022.1"/>
</dbReference>
<protein>
    <submittedName>
        <fullName evidence="1">Uncharacterized protein</fullName>
    </submittedName>
</protein>
<evidence type="ECO:0000313" key="1">
    <source>
        <dbReference type="EMBL" id="RYC05637.1"/>
    </source>
</evidence>
<organism evidence="1 2">
    <name type="scientific">Nocardioides zhouii</name>
    <dbReference type="NCBI Taxonomy" id="1168729"/>
    <lineage>
        <taxon>Bacteria</taxon>
        <taxon>Bacillati</taxon>
        <taxon>Actinomycetota</taxon>
        <taxon>Actinomycetes</taxon>
        <taxon>Propionibacteriales</taxon>
        <taxon>Nocardioidaceae</taxon>
        <taxon>Nocardioides</taxon>
    </lineage>
</organism>
<proteinExistence type="predicted"/>
<sequence>MNAEQVESQQSLEPRALRARYIDMLTDGVSPDRLKEGGDKAVDHALMATALSAVCSGMGEQDWLALVLDPKRRLGQQAKFAKGHSRTALAYRRYLSKVWQRATEQARPAALHDRDRYREEARRLVARWDDALPRLLEEAHEIDAMIIAALLDRMVEVGSPRVAFARRPFQEATGVSERRFRTRLAALERAGVVRLEARGKSGGPRARQRLANVYSLSGPERLFDRAGSD</sequence>
<gene>
    <name evidence="1" type="ORF">EUA94_17980</name>
</gene>
<accession>A0A4V1RNF1</accession>
<reference evidence="1 2" key="1">
    <citation type="submission" date="2019-01" db="EMBL/GenBank/DDBJ databases">
        <title>Novel species of Nocardioides.</title>
        <authorList>
            <person name="Liu Q."/>
            <person name="X Y.-H."/>
        </authorList>
    </citation>
    <scope>NUCLEOTIDE SEQUENCE [LARGE SCALE GENOMIC DNA]</scope>
    <source>
        <strain evidence="1 2">HLT2-9</strain>
    </source>
</reference>
<name>A0A4V1RNF1_9ACTN</name>
<comment type="caution">
    <text evidence="1">The sequence shown here is derived from an EMBL/GenBank/DDBJ whole genome shotgun (WGS) entry which is preliminary data.</text>
</comment>
<evidence type="ECO:0000313" key="2">
    <source>
        <dbReference type="Proteomes" id="UP000291101"/>
    </source>
</evidence>
<dbReference type="EMBL" id="SDWV01000022">
    <property type="protein sequence ID" value="RYC05637.1"/>
    <property type="molecule type" value="Genomic_DNA"/>
</dbReference>
<dbReference type="AlphaFoldDB" id="A0A4V1RNF1"/>